<evidence type="ECO:0000256" key="6">
    <source>
        <dbReference type="SAM" id="Phobius"/>
    </source>
</evidence>
<evidence type="ECO:0000313" key="8">
    <source>
        <dbReference type="Proteomes" id="UP000030752"/>
    </source>
</evidence>
<keyword evidence="6" id="KW-1133">Transmembrane helix</keyword>
<keyword evidence="3" id="KW-0576">Peroxisome</keyword>
<dbReference type="RefSeq" id="XP_008720354.1">
    <property type="nucleotide sequence ID" value="XM_008722132.1"/>
</dbReference>
<accession>W2RK22</accession>
<feature type="transmembrane region" description="Helical" evidence="6">
    <location>
        <begin position="142"/>
        <end position="162"/>
    </location>
</feature>
<dbReference type="AlphaFoldDB" id="W2RK22"/>
<dbReference type="PANTHER" id="PTHR12652:SF23">
    <property type="entry name" value="MICROBODY (PEROXISOME) PROLIFERATION PROTEIN PEROXIN 11B (EUROFUNG)"/>
    <property type="match status" value="1"/>
</dbReference>
<evidence type="ECO:0000256" key="3">
    <source>
        <dbReference type="ARBA" id="ARBA00023140"/>
    </source>
</evidence>
<reference evidence="7 8" key="1">
    <citation type="submission" date="2013-03" db="EMBL/GenBank/DDBJ databases">
        <title>The Genome Sequence of Phialophora europaea CBS 101466.</title>
        <authorList>
            <consortium name="The Broad Institute Genomics Platform"/>
            <person name="Cuomo C."/>
            <person name="de Hoog S."/>
            <person name="Gorbushina A."/>
            <person name="Walker B."/>
            <person name="Young S.K."/>
            <person name="Zeng Q."/>
            <person name="Gargeya S."/>
            <person name="Fitzgerald M."/>
            <person name="Haas B."/>
            <person name="Abouelleil A."/>
            <person name="Allen A.W."/>
            <person name="Alvarado L."/>
            <person name="Arachchi H.M."/>
            <person name="Berlin A.M."/>
            <person name="Chapman S.B."/>
            <person name="Gainer-Dewar J."/>
            <person name="Goldberg J."/>
            <person name="Griggs A."/>
            <person name="Gujja S."/>
            <person name="Hansen M."/>
            <person name="Howarth C."/>
            <person name="Imamovic A."/>
            <person name="Ireland A."/>
            <person name="Larimer J."/>
            <person name="McCowan C."/>
            <person name="Murphy C."/>
            <person name="Pearson M."/>
            <person name="Poon T.W."/>
            <person name="Priest M."/>
            <person name="Roberts A."/>
            <person name="Saif S."/>
            <person name="Shea T."/>
            <person name="Sisk P."/>
            <person name="Sykes S."/>
            <person name="Wortman J."/>
            <person name="Nusbaum C."/>
            <person name="Birren B."/>
        </authorList>
    </citation>
    <scope>NUCLEOTIDE SEQUENCE [LARGE SCALE GENOMIC DNA]</scope>
    <source>
        <strain evidence="7 8">CBS 101466</strain>
    </source>
</reference>
<gene>
    <name evidence="7" type="ORF">HMPREF1541_07809</name>
</gene>
<sequence>MTEPVETLIAYTNNFYAVERTLRFFQASFWTASLIGAEGYQAKATHSKAQIHLARRFLRTFKWVDCWTNIFLGPRSEYGAVHENVQMLRDSTLGMYFFLDMLVLPSALGAMDESWLSFFVEDMSGVKGVGIGPLEHTAGVCWFYAILLSIVLGALELVTTPAKKPEKAAAKRKPEKGTSTAVEKKAATEPPSTTGKATPTIVRELITNSLDIIIPATGVGYLSLDPVYVSIAMAASSLITMNAIWSRIYADFERSS</sequence>
<keyword evidence="2 6" id="KW-0472">Membrane</keyword>
<dbReference type="GO" id="GO:0005778">
    <property type="term" value="C:peroxisomal membrane"/>
    <property type="evidence" value="ECO:0007669"/>
    <property type="project" value="UniProtKB-SubCell"/>
</dbReference>
<proteinExistence type="predicted"/>
<keyword evidence="6" id="KW-0812">Transmembrane</keyword>
<evidence type="ECO:0000256" key="1">
    <source>
        <dbReference type="ARBA" id="ARBA00022593"/>
    </source>
</evidence>
<dbReference type="PANTHER" id="PTHR12652">
    <property type="entry name" value="PEROXISOMAL BIOGENESIS FACTOR 11"/>
    <property type="match status" value="1"/>
</dbReference>
<evidence type="ECO:0000256" key="4">
    <source>
        <dbReference type="ARBA" id="ARBA00046271"/>
    </source>
</evidence>
<dbReference type="InParanoid" id="W2RK22"/>
<name>W2RK22_CYPE1</name>
<protein>
    <recommendedName>
        <fullName evidence="9">Peroxisomal biogenesis factor 11</fullName>
    </recommendedName>
</protein>
<dbReference type="VEuPathDB" id="FungiDB:HMPREF1541_07809"/>
<evidence type="ECO:0008006" key="9">
    <source>
        <dbReference type="Google" id="ProtNLM"/>
    </source>
</evidence>
<comment type="subcellular location">
    <subcellularLocation>
        <location evidence="4">Peroxisome membrane</location>
    </subcellularLocation>
</comment>
<keyword evidence="1" id="KW-0962">Peroxisome biogenesis</keyword>
<dbReference type="EMBL" id="KB822724">
    <property type="protein sequence ID" value="ETN36822.1"/>
    <property type="molecule type" value="Genomic_DNA"/>
</dbReference>
<dbReference type="GO" id="GO:0016559">
    <property type="term" value="P:peroxisome fission"/>
    <property type="evidence" value="ECO:0007669"/>
    <property type="project" value="InterPro"/>
</dbReference>
<feature type="transmembrane region" description="Helical" evidence="6">
    <location>
        <begin position="93"/>
        <end position="111"/>
    </location>
</feature>
<dbReference type="eggNOG" id="ENOG502SS81">
    <property type="taxonomic scope" value="Eukaryota"/>
</dbReference>
<evidence type="ECO:0000313" key="7">
    <source>
        <dbReference type="EMBL" id="ETN36822.1"/>
    </source>
</evidence>
<organism evidence="7 8">
    <name type="scientific">Cyphellophora europaea (strain CBS 101466)</name>
    <name type="common">Phialophora europaea</name>
    <dbReference type="NCBI Taxonomy" id="1220924"/>
    <lineage>
        <taxon>Eukaryota</taxon>
        <taxon>Fungi</taxon>
        <taxon>Dikarya</taxon>
        <taxon>Ascomycota</taxon>
        <taxon>Pezizomycotina</taxon>
        <taxon>Eurotiomycetes</taxon>
        <taxon>Chaetothyriomycetidae</taxon>
        <taxon>Chaetothyriales</taxon>
        <taxon>Cyphellophoraceae</taxon>
        <taxon>Cyphellophora</taxon>
    </lineage>
</organism>
<evidence type="ECO:0000256" key="2">
    <source>
        <dbReference type="ARBA" id="ARBA00023136"/>
    </source>
</evidence>
<keyword evidence="8" id="KW-1185">Reference proteome</keyword>
<dbReference type="HOGENOM" id="CLU_049216_1_1_1"/>
<feature type="region of interest" description="Disordered" evidence="5">
    <location>
        <begin position="165"/>
        <end position="198"/>
    </location>
</feature>
<dbReference type="Pfam" id="PF05648">
    <property type="entry name" value="PEX11"/>
    <property type="match status" value="1"/>
</dbReference>
<dbReference type="Proteomes" id="UP000030752">
    <property type="component" value="Unassembled WGS sequence"/>
</dbReference>
<dbReference type="OrthoDB" id="3636394at2759"/>
<dbReference type="InterPro" id="IPR008733">
    <property type="entry name" value="PEX11"/>
</dbReference>
<dbReference type="GeneID" id="19975148"/>
<evidence type="ECO:0000256" key="5">
    <source>
        <dbReference type="SAM" id="MobiDB-lite"/>
    </source>
</evidence>